<dbReference type="InterPro" id="IPR045076">
    <property type="entry name" value="MutS"/>
</dbReference>
<evidence type="ECO:0000256" key="1">
    <source>
        <dbReference type="ARBA" id="ARBA00022741"/>
    </source>
</evidence>
<evidence type="ECO:0000256" key="2">
    <source>
        <dbReference type="ARBA" id="ARBA00022840"/>
    </source>
</evidence>
<protein>
    <submittedName>
        <fullName evidence="5">MutS-like protein</fullName>
    </submittedName>
</protein>
<dbReference type="AlphaFoldDB" id="A0A4Q7MQN5"/>
<dbReference type="Pfam" id="PF00488">
    <property type="entry name" value="MutS_V"/>
    <property type="match status" value="1"/>
</dbReference>
<dbReference type="InterPro" id="IPR000432">
    <property type="entry name" value="DNA_mismatch_repair_MutS_C"/>
</dbReference>
<dbReference type="InterPro" id="IPR036187">
    <property type="entry name" value="DNA_mismatch_repair_MutS_sf"/>
</dbReference>
<dbReference type="SUPFAM" id="SSF48334">
    <property type="entry name" value="DNA repair protein MutS, domain III"/>
    <property type="match status" value="1"/>
</dbReference>
<accession>A0A4Q7MQN5</accession>
<gene>
    <name evidence="5" type="ORF">EV199_2925</name>
</gene>
<organism evidence="5 6">
    <name type="scientific">Pseudobacter ginsenosidimutans</name>
    <dbReference type="NCBI Taxonomy" id="661488"/>
    <lineage>
        <taxon>Bacteria</taxon>
        <taxon>Pseudomonadati</taxon>
        <taxon>Bacteroidota</taxon>
        <taxon>Chitinophagia</taxon>
        <taxon>Chitinophagales</taxon>
        <taxon>Chitinophagaceae</taxon>
        <taxon>Pseudobacter</taxon>
    </lineage>
</organism>
<dbReference type="GO" id="GO:0030983">
    <property type="term" value="F:mismatched DNA binding"/>
    <property type="evidence" value="ECO:0007669"/>
    <property type="project" value="InterPro"/>
</dbReference>
<dbReference type="SUPFAM" id="SSF52540">
    <property type="entry name" value="P-loop containing nucleoside triphosphate hydrolases"/>
    <property type="match status" value="1"/>
</dbReference>
<dbReference type="EMBL" id="SGXA01000002">
    <property type="protein sequence ID" value="RZS71025.1"/>
    <property type="molecule type" value="Genomic_DNA"/>
</dbReference>
<dbReference type="PANTHER" id="PTHR11361">
    <property type="entry name" value="DNA MISMATCH REPAIR PROTEIN MUTS FAMILY MEMBER"/>
    <property type="match status" value="1"/>
</dbReference>
<feature type="domain" description="DNA mismatch repair proteins mutS family" evidence="4">
    <location>
        <begin position="255"/>
        <end position="436"/>
    </location>
</feature>
<dbReference type="GO" id="GO:0140664">
    <property type="term" value="F:ATP-dependent DNA damage sensor activity"/>
    <property type="evidence" value="ECO:0007669"/>
    <property type="project" value="InterPro"/>
</dbReference>
<reference evidence="5 6" key="1">
    <citation type="submission" date="2019-02" db="EMBL/GenBank/DDBJ databases">
        <title>Genomic Encyclopedia of Type Strains, Phase IV (KMG-IV): sequencing the most valuable type-strain genomes for metagenomic binning, comparative biology and taxonomic classification.</title>
        <authorList>
            <person name="Goeker M."/>
        </authorList>
    </citation>
    <scope>NUCLEOTIDE SEQUENCE [LARGE SCALE GENOMIC DNA]</scope>
    <source>
        <strain evidence="5 6">DSM 18116</strain>
    </source>
</reference>
<dbReference type="RefSeq" id="WP_130541563.1">
    <property type="nucleotide sequence ID" value="NZ_CP042431.1"/>
</dbReference>
<sequence>MSFVADKQTTDDLNLLGKYKPNSIYGLFSKVRTPGGERLLDAMFQQPLTDPVAINRRSSLFRYFQEKELVFPFQPAAFRLAEEYLSGGVAPGLVRSGFSVMRKKAMGIFLRDEQFMVLSAGMQAAIEMLRQLSGLIALIDGEKNPWKQELESVSLVLADTRLEWVRQHEGEPVTTLQLIRYDHLLRHTLRQEMQLVLNAVYEIDVYIAVSATAQESKLDYAMAFPHTRSVLQADALWHPALDKAVANPVHLNSAGNVLFLTGANMAGKSTFMKSLGIAVYLAHMGFPVAARGMQFSVRDGLYSSINVSDNLNMGYSHFYAEVLRVKKAAEEVSSGRNMVVIFDELFKGTNVKDAYDATLSVTASFSRYHNCIFVISTHIIEVGEALASYHNLQFAYMPTVMSGNIPVYPYTLKQGITSDRHGMMIVMNEGILEMIKGN</sequence>
<dbReference type="SMART" id="SM00534">
    <property type="entry name" value="MUTSac"/>
    <property type="match status" value="1"/>
</dbReference>
<keyword evidence="2" id="KW-0067">ATP-binding</keyword>
<proteinExistence type="predicted"/>
<dbReference type="InterPro" id="IPR027417">
    <property type="entry name" value="P-loop_NTPase"/>
</dbReference>
<evidence type="ECO:0000313" key="6">
    <source>
        <dbReference type="Proteomes" id="UP000293874"/>
    </source>
</evidence>
<evidence type="ECO:0000313" key="5">
    <source>
        <dbReference type="EMBL" id="RZS71025.1"/>
    </source>
</evidence>
<dbReference type="Gene3D" id="1.10.1420.10">
    <property type="match status" value="1"/>
</dbReference>
<dbReference type="OrthoDB" id="1097361at2"/>
<dbReference type="GO" id="GO:0005524">
    <property type="term" value="F:ATP binding"/>
    <property type="evidence" value="ECO:0007669"/>
    <property type="project" value="UniProtKB-KW"/>
</dbReference>
<dbReference type="GO" id="GO:0006298">
    <property type="term" value="P:mismatch repair"/>
    <property type="evidence" value="ECO:0007669"/>
    <property type="project" value="InterPro"/>
</dbReference>
<keyword evidence="1" id="KW-0547">Nucleotide-binding</keyword>
<keyword evidence="3" id="KW-0238">DNA-binding</keyword>
<dbReference type="PANTHER" id="PTHR11361:SF99">
    <property type="entry name" value="DNA MISMATCH REPAIR PROTEIN"/>
    <property type="match status" value="1"/>
</dbReference>
<evidence type="ECO:0000256" key="3">
    <source>
        <dbReference type="ARBA" id="ARBA00023125"/>
    </source>
</evidence>
<dbReference type="Gene3D" id="3.40.50.300">
    <property type="entry name" value="P-loop containing nucleotide triphosphate hydrolases"/>
    <property type="match status" value="1"/>
</dbReference>
<evidence type="ECO:0000259" key="4">
    <source>
        <dbReference type="SMART" id="SM00534"/>
    </source>
</evidence>
<name>A0A4Q7MQN5_9BACT</name>
<dbReference type="Proteomes" id="UP000293874">
    <property type="component" value="Unassembled WGS sequence"/>
</dbReference>
<comment type="caution">
    <text evidence="5">The sequence shown here is derived from an EMBL/GenBank/DDBJ whole genome shotgun (WGS) entry which is preliminary data.</text>
</comment>
<keyword evidence="6" id="KW-1185">Reference proteome</keyword>